<dbReference type="GO" id="GO:0003964">
    <property type="term" value="F:RNA-directed DNA polymerase activity"/>
    <property type="evidence" value="ECO:0007669"/>
    <property type="project" value="UniProtKB-KW"/>
</dbReference>
<feature type="domain" description="RNase H type-1" evidence="1">
    <location>
        <begin position="71"/>
        <end position="208"/>
    </location>
</feature>
<reference evidence="2" key="1">
    <citation type="submission" date="2021-09" db="EMBL/GenBank/DDBJ databases">
        <title>Genome analysis of Fictibacillus sp. KIGAM418 isolated from marine sediment.</title>
        <authorList>
            <person name="Seo M.-J."/>
            <person name="Cho E.-S."/>
            <person name="Hwang C.Y."/>
        </authorList>
    </citation>
    <scope>NUCLEOTIDE SEQUENCE</scope>
    <source>
        <strain evidence="2">KIGAM418</strain>
    </source>
</reference>
<dbReference type="InterPro" id="IPR036397">
    <property type="entry name" value="RNaseH_sf"/>
</dbReference>
<dbReference type="AlphaFoldDB" id="A0A9X1XAK2"/>
<dbReference type="Pfam" id="PF13456">
    <property type="entry name" value="RVT_3"/>
    <property type="match status" value="1"/>
</dbReference>
<dbReference type="GO" id="GO:0003676">
    <property type="term" value="F:nucleic acid binding"/>
    <property type="evidence" value="ECO:0007669"/>
    <property type="project" value="InterPro"/>
</dbReference>
<evidence type="ECO:0000313" key="3">
    <source>
        <dbReference type="Proteomes" id="UP001139011"/>
    </source>
</evidence>
<proteinExistence type="predicted"/>
<organism evidence="2 3">
    <name type="scientific">Fictibacillus marinisediminis</name>
    <dbReference type="NCBI Taxonomy" id="2878389"/>
    <lineage>
        <taxon>Bacteria</taxon>
        <taxon>Bacillati</taxon>
        <taxon>Bacillota</taxon>
        <taxon>Bacilli</taxon>
        <taxon>Bacillales</taxon>
        <taxon>Fictibacillaceae</taxon>
        <taxon>Fictibacillus</taxon>
    </lineage>
</organism>
<keyword evidence="3" id="KW-1185">Reference proteome</keyword>
<gene>
    <name evidence="2" type="ORF">LCY76_11225</name>
</gene>
<dbReference type="CDD" id="cd09279">
    <property type="entry name" value="RNase_HI_like"/>
    <property type="match status" value="1"/>
</dbReference>
<protein>
    <submittedName>
        <fullName evidence="2">Reverse transcriptase-like protein</fullName>
    </submittedName>
</protein>
<keyword evidence="2" id="KW-0548">Nucleotidyltransferase</keyword>
<dbReference type="Proteomes" id="UP001139011">
    <property type="component" value="Unassembled WGS sequence"/>
</dbReference>
<keyword evidence="2" id="KW-0695">RNA-directed DNA polymerase</keyword>
<dbReference type="InterPro" id="IPR002156">
    <property type="entry name" value="RNaseH_domain"/>
</dbReference>
<dbReference type="Gene3D" id="3.30.420.10">
    <property type="entry name" value="Ribonuclease H-like superfamily/Ribonuclease H"/>
    <property type="match status" value="1"/>
</dbReference>
<comment type="caution">
    <text evidence="2">The sequence shown here is derived from an EMBL/GenBank/DDBJ whole genome shotgun (WGS) entry which is preliminary data.</text>
</comment>
<dbReference type="SUPFAM" id="SSF53098">
    <property type="entry name" value="Ribonuclease H-like"/>
    <property type="match status" value="1"/>
</dbReference>
<dbReference type="RefSeq" id="WP_248252694.1">
    <property type="nucleotide sequence ID" value="NZ_JAIWJX010000002.1"/>
</dbReference>
<dbReference type="EMBL" id="JAIWJX010000002">
    <property type="protein sequence ID" value="MCK6257166.1"/>
    <property type="molecule type" value="Genomic_DNA"/>
</dbReference>
<dbReference type="GO" id="GO:0004523">
    <property type="term" value="F:RNA-DNA hybrid ribonuclease activity"/>
    <property type="evidence" value="ECO:0007669"/>
    <property type="project" value="InterPro"/>
</dbReference>
<dbReference type="NCBIfam" id="NF005822">
    <property type="entry name" value="PRK07708.1"/>
    <property type="match status" value="1"/>
</dbReference>
<dbReference type="PROSITE" id="PS50879">
    <property type="entry name" value="RNASE_H_1"/>
    <property type="match status" value="1"/>
</dbReference>
<name>A0A9X1XAK2_9BACL</name>
<evidence type="ECO:0000313" key="2">
    <source>
        <dbReference type="EMBL" id="MCK6257166.1"/>
    </source>
</evidence>
<keyword evidence="2" id="KW-0808">Transferase</keyword>
<dbReference type="PANTHER" id="PTHR46387:SF2">
    <property type="entry name" value="RIBONUCLEASE HI"/>
    <property type="match status" value="1"/>
</dbReference>
<evidence type="ECO:0000259" key="1">
    <source>
        <dbReference type="PROSITE" id="PS50879"/>
    </source>
</evidence>
<sequence length="220" mass="25364">MKVTLEWEYKPSRSKNMTRFVSDPVTVAQAVQLAEDIERTGRLGNLTFLDETGVYWSKKELQKMVAVIETEPSDITAFFDGGFQKDERLSGQGTAVYYKQSNKNYRVRSNASYHMIESNNESEYAALWLLINELERLGVQRTPVTIKGDSMVVIQQMSGEWPCYEENLQKWMDKIEEKLKILGIKPSYELISRKENKEADSLATQALHKNMIHGKKEIID</sequence>
<dbReference type="PANTHER" id="PTHR46387">
    <property type="entry name" value="POLYNUCLEOTIDYL TRANSFERASE, RIBONUCLEASE H-LIKE SUPERFAMILY PROTEIN"/>
    <property type="match status" value="1"/>
</dbReference>
<accession>A0A9X1XAK2</accession>
<dbReference type="InterPro" id="IPR012337">
    <property type="entry name" value="RNaseH-like_sf"/>
</dbReference>